<evidence type="ECO:0000313" key="2">
    <source>
        <dbReference type="Proteomes" id="UP001055811"/>
    </source>
</evidence>
<protein>
    <submittedName>
        <fullName evidence="1">Uncharacterized protein</fullName>
    </submittedName>
</protein>
<gene>
    <name evidence="1" type="ORF">L2E82_01613</name>
</gene>
<reference evidence="2" key="1">
    <citation type="journal article" date="2022" name="Mol. Ecol. Resour.">
        <title>The genomes of chicory, endive, great burdock and yacon provide insights into Asteraceae palaeo-polyploidization history and plant inulin production.</title>
        <authorList>
            <person name="Fan W."/>
            <person name="Wang S."/>
            <person name="Wang H."/>
            <person name="Wang A."/>
            <person name="Jiang F."/>
            <person name="Liu H."/>
            <person name="Zhao H."/>
            <person name="Xu D."/>
            <person name="Zhang Y."/>
        </authorList>
    </citation>
    <scope>NUCLEOTIDE SEQUENCE [LARGE SCALE GENOMIC DNA]</scope>
    <source>
        <strain evidence="2">cv. Punajuju</strain>
    </source>
</reference>
<name>A0ACB9GZC5_CICIN</name>
<dbReference type="Proteomes" id="UP001055811">
    <property type="component" value="Linkage Group LG01"/>
</dbReference>
<organism evidence="1 2">
    <name type="scientific">Cichorium intybus</name>
    <name type="common">Chicory</name>
    <dbReference type="NCBI Taxonomy" id="13427"/>
    <lineage>
        <taxon>Eukaryota</taxon>
        <taxon>Viridiplantae</taxon>
        <taxon>Streptophyta</taxon>
        <taxon>Embryophyta</taxon>
        <taxon>Tracheophyta</taxon>
        <taxon>Spermatophyta</taxon>
        <taxon>Magnoliopsida</taxon>
        <taxon>eudicotyledons</taxon>
        <taxon>Gunneridae</taxon>
        <taxon>Pentapetalae</taxon>
        <taxon>asterids</taxon>
        <taxon>campanulids</taxon>
        <taxon>Asterales</taxon>
        <taxon>Asteraceae</taxon>
        <taxon>Cichorioideae</taxon>
        <taxon>Cichorieae</taxon>
        <taxon>Cichoriinae</taxon>
        <taxon>Cichorium</taxon>
    </lineage>
</organism>
<sequence>MFVVWIKPASSHNGNPLIRWDFYDGKDRWASGSESDDDPKSDDAKETDATGQESNETQELSNRTKRMSIEIEPSDIASSKKKKKIKST</sequence>
<keyword evidence="2" id="KW-1185">Reference proteome</keyword>
<proteinExistence type="predicted"/>
<accession>A0ACB9GZC5</accession>
<comment type="caution">
    <text evidence="1">The sequence shown here is derived from an EMBL/GenBank/DDBJ whole genome shotgun (WGS) entry which is preliminary data.</text>
</comment>
<dbReference type="EMBL" id="CM042009">
    <property type="protein sequence ID" value="KAI3788835.1"/>
    <property type="molecule type" value="Genomic_DNA"/>
</dbReference>
<reference evidence="1 2" key="2">
    <citation type="journal article" date="2022" name="Mol. Ecol. Resour.">
        <title>The genomes of chicory, endive, great burdock and yacon provide insights into Asteraceae paleo-polyploidization history and plant inulin production.</title>
        <authorList>
            <person name="Fan W."/>
            <person name="Wang S."/>
            <person name="Wang H."/>
            <person name="Wang A."/>
            <person name="Jiang F."/>
            <person name="Liu H."/>
            <person name="Zhao H."/>
            <person name="Xu D."/>
            <person name="Zhang Y."/>
        </authorList>
    </citation>
    <scope>NUCLEOTIDE SEQUENCE [LARGE SCALE GENOMIC DNA]</scope>
    <source>
        <strain evidence="2">cv. Punajuju</strain>
        <tissue evidence="1">Leaves</tissue>
    </source>
</reference>
<evidence type="ECO:0000313" key="1">
    <source>
        <dbReference type="EMBL" id="KAI3788835.1"/>
    </source>
</evidence>